<comment type="caution">
    <text evidence="1">The sequence shown here is derived from an EMBL/GenBank/DDBJ whole genome shotgun (WGS) entry which is preliminary data.</text>
</comment>
<keyword evidence="2" id="KW-1185">Reference proteome</keyword>
<evidence type="ECO:0000313" key="1">
    <source>
        <dbReference type="EMBL" id="MPC63444.1"/>
    </source>
</evidence>
<gene>
    <name evidence="1" type="ORF">E2C01_057542</name>
</gene>
<dbReference type="AlphaFoldDB" id="A0A5B7H3M4"/>
<reference evidence="1 2" key="1">
    <citation type="submission" date="2019-05" db="EMBL/GenBank/DDBJ databases">
        <title>Another draft genome of Portunus trituberculatus and its Hox gene families provides insights of decapod evolution.</title>
        <authorList>
            <person name="Jeong J.-H."/>
            <person name="Song I."/>
            <person name="Kim S."/>
            <person name="Choi T."/>
            <person name="Kim D."/>
            <person name="Ryu S."/>
            <person name="Kim W."/>
        </authorList>
    </citation>
    <scope>NUCLEOTIDE SEQUENCE [LARGE SCALE GENOMIC DNA]</scope>
    <source>
        <tissue evidence="1">Muscle</tissue>
    </source>
</reference>
<protein>
    <submittedName>
        <fullName evidence="1">Uncharacterized protein</fullName>
    </submittedName>
</protein>
<evidence type="ECO:0000313" key="2">
    <source>
        <dbReference type="Proteomes" id="UP000324222"/>
    </source>
</evidence>
<sequence length="153" mass="17262">MDLALLWRKLRPLVGGCVLWEAEYEGVQEGWRPPRPGGCGKIHDSDKSSSVPREHTASLLKTFPDERAISVLLDQEGGSTGREAPQPWPYIELQVLRSVPRSLITMNGSISLRHTVCCVCCVWRQNNYTQMLPPKDVPPLKILEGHQLWYMVG</sequence>
<name>A0A5B7H3M4_PORTR</name>
<dbReference type="EMBL" id="VSRR010020822">
    <property type="protein sequence ID" value="MPC63444.1"/>
    <property type="molecule type" value="Genomic_DNA"/>
</dbReference>
<dbReference type="Proteomes" id="UP000324222">
    <property type="component" value="Unassembled WGS sequence"/>
</dbReference>
<proteinExistence type="predicted"/>
<organism evidence="1 2">
    <name type="scientific">Portunus trituberculatus</name>
    <name type="common">Swimming crab</name>
    <name type="synonym">Neptunus trituberculatus</name>
    <dbReference type="NCBI Taxonomy" id="210409"/>
    <lineage>
        <taxon>Eukaryota</taxon>
        <taxon>Metazoa</taxon>
        <taxon>Ecdysozoa</taxon>
        <taxon>Arthropoda</taxon>
        <taxon>Crustacea</taxon>
        <taxon>Multicrustacea</taxon>
        <taxon>Malacostraca</taxon>
        <taxon>Eumalacostraca</taxon>
        <taxon>Eucarida</taxon>
        <taxon>Decapoda</taxon>
        <taxon>Pleocyemata</taxon>
        <taxon>Brachyura</taxon>
        <taxon>Eubrachyura</taxon>
        <taxon>Portunoidea</taxon>
        <taxon>Portunidae</taxon>
        <taxon>Portuninae</taxon>
        <taxon>Portunus</taxon>
    </lineage>
</organism>
<accession>A0A5B7H3M4</accession>